<sequence length="336" mass="36510">MEQRSYVPLSGPAHAALFAVLLTVLVCSHPVAAQEQSETVDLILISSHQHDSQAFTQGLEMHDGSLYESTGLYGNSSLREVDPTTGEVVRQVNLDESLFAEGITVVGETIVMLTWKEGLALVFDIESLGVVANHTYSGEGWGLCYDGTHLVMSNGTSELAFRDPDDFSLVSTLQVTDQLGEVSLLNELECVEDRVYANVWGSDSIIAIDKATGEVSLTIDASILAENESEGYNDVMNGIAYVPEQDAFLITGKNWTSMHLVSFGATQAPQEESSESIPLSILKSIWPVLLIAVMVVFLSSMRLLSAIMQFLMMLLFKRQAEQPPLPSEGEQEAGEG</sequence>
<dbReference type="InterPro" id="IPR007788">
    <property type="entry name" value="QCT"/>
</dbReference>
<evidence type="ECO:0000313" key="2">
    <source>
        <dbReference type="EMBL" id="AIF03925.1"/>
    </source>
</evidence>
<dbReference type="EMBL" id="KF900694">
    <property type="protein sequence ID" value="AIF03925.1"/>
    <property type="molecule type" value="Genomic_DNA"/>
</dbReference>
<dbReference type="Gene3D" id="2.130.10.10">
    <property type="entry name" value="YVTN repeat-like/Quinoprotein amine dehydrogenase"/>
    <property type="match status" value="1"/>
</dbReference>
<accession>A0A075GLE7</accession>
<dbReference type="PANTHER" id="PTHR31270">
    <property type="entry name" value="GLUTAMINYL-PEPTIDE CYCLOTRANSFERASE"/>
    <property type="match status" value="1"/>
</dbReference>
<dbReference type="EC" id="2.3.2.5" evidence="2"/>
<proteinExistence type="predicted"/>
<dbReference type="InterPro" id="IPR015943">
    <property type="entry name" value="WD40/YVTN_repeat-like_dom_sf"/>
</dbReference>
<dbReference type="GO" id="GO:0016603">
    <property type="term" value="F:glutaminyl-peptide cyclotransferase activity"/>
    <property type="evidence" value="ECO:0007669"/>
    <property type="project" value="UniProtKB-EC"/>
</dbReference>
<dbReference type="SUPFAM" id="SSF50969">
    <property type="entry name" value="YVTN repeat-like/Quinoprotein amine dehydrogenase"/>
    <property type="match status" value="1"/>
</dbReference>
<name>A0A075GLE7_9EURY</name>
<dbReference type="AlphaFoldDB" id="A0A075GLE7"/>
<dbReference type="Pfam" id="PF05096">
    <property type="entry name" value="Glu_cyclase_2"/>
    <property type="match status" value="1"/>
</dbReference>
<keyword evidence="1" id="KW-0812">Transmembrane</keyword>
<protein>
    <submittedName>
        <fullName evidence="2">Glutamine cyclotransferase</fullName>
        <ecNumber evidence="2">2.3.2.5</ecNumber>
    </submittedName>
</protein>
<feature type="transmembrane region" description="Helical" evidence="1">
    <location>
        <begin position="285"/>
        <end position="316"/>
    </location>
</feature>
<keyword evidence="1" id="KW-1133">Transmembrane helix</keyword>
<keyword evidence="1" id="KW-0472">Membrane</keyword>
<keyword evidence="2" id="KW-0808">Transferase</keyword>
<organism evidence="2">
    <name type="scientific">uncultured marine group II/III euryarchaeote KM3_16_D09</name>
    <dbReference type="NCBI Taxonomy" id="1457925"/>
    <lineage>
        <taxon>Archaea</taxon>
        <taxon>Methanobacteriati</taxon>
        <taxon>Methanobacteriota</taxon>
        <taxon>environmental samples</taxon>
    </lineage>
</organism>
<reference evidence="2" key="1">
    <citation type="journal article" date="2014" name="Genome Biol. Evol.">
        <title>Pangenome evidence for extensive interdomain horizontal transfer affecting lineage core and shell genes in uncultured planktonic thaumarchaeota and euryarchaeota.</title>
        <authorList>
            <person name="Deschamps P."/>
            <person name="Zivanovic Y."/>
            <person name="Moreira D."/>
            <person name="Rodriguez-Valera F."/>
            <person name="Lopez-Garcia P."/>
        </authorList>
    </citation>
    <scope>NUCLEOTIDE SEQUENCE</scope>
</reference>
<dbReference type="InterPro" id="IPR011044">
    <property type="entry name" value="Quino_amine_DH_bsu"/>
</dbReference>
<dbReference type="PANTHER" id="PTHR31270:SF1">
    <property type="entry name" value="GLUTAMINYL-PEPTIDE CYCLOTRANSFERASE"/>
    <property type="match status" value="1"/>
</dbReference>
<keyword evidence="2" id="KW-0012">Acyltransferase</keyword>
<evidence type="ECO:0000256" key="1">
    <source>
        <dbReference type="SAM" id="Phobius"/>
    </source>
</evidence>